<proteinExistence type="predicted"/>
<name>A0A3B0Y9A6_9ZZZZ</name>
<dbReference type="AlphaFoldDB" id="A0A3B0Y9A6"/>
<protein>
    <submittedName>
        <fullName evidence="1">Uncharacterized protein</fullName>
    </submittedName>
</protein>
<sequence>MSVLVAVVDGDSVFEYDRDKSLPAKQLAYLDKMDEKMDLGIPGGQENIFAPNQEQKARFVAEQLMMAIENDDEQLIFASMAYLAIRMQTLKQVSSKEKKGEKEISLIHDREYTPPQVVNFVKPGHLNS</sequence>
<evidence type="ECO:0000313" key="1">
    <source>
        <dbReference type="EMBL" id="VAW70739.1"/>
    </source>
</evidence>
<accession>A0A3B0Y9A6</accession>
<organism evidence="1">
    <name type="scientific">hydrothermal vent metagenome</name>
    <dbReference type="NCBI Taxonomy" id="652676"/>
    <lineage>
        <taxon>unclassified sequences</taxon>
        <taxon>metagenomes</taxon>
        <taxon>ecological metagenomes</taxon>
    </lineage>
</organism>
<reference evidence="1" key="1">
    <citation type="submission" date="2018-06" db="EMBL/GenBank/DDBJ databases">
        <authorList>
            <person name="Zhirakovskaya E."/>
        </authorList>
    </citation>
    <scope>NUCLEOTIDE SEQUENCE</scope>
</reference>
<dbReference type="EMBL" id="UOFI01000207">
    <property type="protein sequence ID" value="VAW70739.1"/>
    <property type="molecule type" value="Genomic_DNA"/>
</dbReference>
<gene>
    <name evidence="1" type="ORF">MNBD_GAMMA09-2456</name>
</gene>